<comment type="similarity">
    <text evidence="2">Belongs to the GerABKC lipoprotein family.</text>
</comment>
<name>A0A5S3QQA7_9BACI</name>
<dbReference type="PANTHER" id="PTHR35789:SF1">
    <property type="entry name" value="SPORE GERMINATION PROTEIN B3"/>
    <property type="match status" value="1"/>
</dbReference>
<dbReference type="OrthoDB" id="2592518at2"/>
<dbReference type="Gene3D" id="3.30.300.210">
    <property type="entry name" value="Nutrient germinant receptor protein C, domain 3"/>
    <property type="match status" value="1"/>
</dbReference>
<feature type="domain" description="Spore germination protein N-terminal" evidence="9">
    <location>
        <begin position="24"/>
        <end position="187"/>
    </location>
</feature>
<organism evidence="10 11">
    <name type="scientific">Lentibacillus cibarius</name>
    <dbReference type="NCBI Taxonomy" id="2583219"/>
    <lineage>
        <taxon>Bacteria</taxon>
        <taxon>Bacillati</taxon>
        <taxon>Bacillota</taxon>
        <taxon>Bacilli</taxon>
        <taxon>Bacillales</taxon>
        <taxon>Bacillaceae</taxon>
        <taxon>Lentibacillus</taxon>
    </lineage>
</organism>
<proteinExistence type="inferred from homology"/>
<evidence type="ECO:0000256" key="7">
    <source>
        <dbReference type="ARBA" id="ARBA00023288"/>
    </source>
</evidence>
<evidence type="ECO:0000259" key="9">
    <source>
        <dbReference type="Pfam" id="PF25198"/>
    </source>
</evidence>
<dbReference type="NCBIfam" id="TIGR02887">
    <property type="entry name" value="spore_ger_x_C"/>
    <property type="match status" value="1"/>
</dbReference>
<keyword evidence="6" id="KW-0564">Palmitate</keyword>
<feature type="domain" description="Spore germination GerAC-like C-terminal" evidence="8">
    <location>
        <begin position="198"/>
        <end position="354"/>
    </location>
</feature>
<dbReference type="InterPro" id="IPR057336">
    <property type="entry name" value="GerAC_N"/>
</dbReference>
<evidence type="ECO:0000259" key="8">
    <source>
        <dbReference type="Pfam" id="PF05504"/>
    </source>
</evidence>
<dbReference type="InterPro" id="IPR046953">
    <property type="entry name" value="Spore_GerAC-like_C"/>
</dbReference>
<gene>
    <name evidence="10" type="ORF">FFL34_15780</name>
</gene>
<keyword evidence="7" id="KW-0449">Lipoprotein</keyword>
<sequence length="357" mass="40565">MAVKHTIFIIFILISLVANFDLPKKVIDEIHFITAVGYDQAEKDSIRSTIVTPVFTKEGELEDLQYTDTSSTVYGTLVKLNTQSSEQLLNGKIEVALYSKELAAQGLDDYVDYLLRDPSVDANLFPVVVDGKTSNFLQQIKSKKGIGIYLKDLLEHNIQHGNLPTINLKQFDSALQSKTMDAFLPMLGMKKDDAALQKLAFFDDDQFTDSIPIKKAAVFRMLYENVEDGQYGFKKEAYRVSIQNIESVRNIIPAKKNGRTKVTINIQLRGVIREYTGNKQVTSRLRKLEKDMQKDFEKKAETLIKRFQKKGIDPLNIEGHVKARNRSYDPKQFEKAYPELPVSVNVDVSLKETGTKR</sequence>
<evidence type="ECO:0000256" key="4">
    <source>
        <dbReference type="ARBA" id="ARBA00022729"/>
    </source>
</evidence>
<dbReference type="Pfam" id="PF25198">
    <property type="entry name" value="Spore_GerAC_N"/>
    <property type="match status" value="1"/>
</dbReference>
<evidence type="ECO:0000256" key="2">
    <source>
        <dbReference type="ARBA" id="ARBA00007886"/>
    </source>
</evidence>
<evidence type="ECO:0000256" key="3">
    <source>
        <dbReference type="ARBA" id="ARBA00022544"/>
    </source>
</evidence>
<evidence type="ECO:0000313" key="11">
    <source>
        <dbReference type="Proteomes" id="UP000306980"/>
    </source>
</evidence>
<dbReference type="GO" id="GO:0009847">
    <property type="term" value="P:spore germination"/>
    <property type="evidence" value="ECO:0007669"/>
    <property type="project" value="InterPro"/>
</dbReference>
<keyword evidence="5" id="KW-0472">Membrane</keyword>
<dbReference type="InterPro" id="IPR038501">
    <property type="entry name" value="Spore_GerAC_C_sf"/>
</dbReference>
<dbReference type="Proteomes" id="UP000306980">
    <property type="component" value="Unassembled WGS sequence"/>
</dbReference>
<dbReference type="EMBL" id="VCIA01000001">
    <property type="protein sequence ID" value="TMN23391.1"/>
    <property type="molecule type" value="Genomic_DNA"/>
</dbReference>
<dbReference type="InterPro" id="IPR008844">
    <property type="entry name" value="Spore_GerAC-like"/>
</dbReference>
<keyword evidence="3" id="KW-0309">Germination</keyword>
<evidence type="ECO:0000313" key="10">
    <source>
        <dbReference type="EMBL" id="TMN23391.1"/>
    </source>
</evidence>
<dbReference type="Pfam" id="PF05504">
    <property type="entry name" value="Spore_GerAC"/>
    <property type="match status" value="1"/>
</dbReference>
<dbReference type="AlphaFoldDB" id="A0A5S3QQA7"/>
<protein>
    <submittedName>
        <fullName evidence="10">Ger(X)C family spore germination protein</fullName>
    </submittedName>
</protein>
<dbReference type="RefSeq" id="WP_138604281.1">
    <property type="nucleotide sequence ID" value="NZ_VCIA01000001.1"/>
</dbReference>
<evidence type="ECO:0000256" key="5">
    <source>
        <dbReference type="ARBA" id="ARBA00023136"/>
    </source>
</evidence>
<accession>A0A5S3QQA7</accession>
<evidence type="ECO:0000256" key="6">
    <source>
        <dbReference type="ARBA" id="ARBA00023139"/>
    </source>
</evidence>
<dbReference type="GO" id="GO:0016020">
    <property type="term" value="C:membrane"/>
    <property type="evidence" value="ECO:0007669"/>
    <property type="project" value="UniProtKB-SubCell"/>
</dbReference>
<comment type="caution">
    <text evidence="10">The sequence shown here is derived from an EMBL/GenBank/DDBJ whole genome shotgun (WGS) entry which is preliminary data.</text>
</comment>
<keyword evidence="4" id="KW-0732">Signal</keyword>
<reference evidence="10 11" key="1">
    <citation type="submission" date="2019-05" db="EMBL/GenBank/DDBJ databases">
        <title>Genomic analysis of Lentibacillus sp. NKC220-2.</title>
        <authorList>
            <person name="Oh Y.J."/>
        </authorList>
    </citation>
    <scope>NUCLEOTIDE SEQUENCE [LARGE SCALE GENOMIC DNA]</scope>
    <source>
        <strain evidence="10 11">NKC220-2</strain>
    </source>
</reference>
<dbReference type="PANTHER" id="PTHR35789">
    <property type="entry name" value="SPORE GERMINATION PROTEIN B3"/>
    <property type="match status" value="1"/>
</dbReference>
<comment type="subcellular location">
    <subcellularLocation>
        <location evidence="1">Membrane</location>
        <topology evidence="1">Lipid-anchor</topology>
    </subcellularLocation>
</comment>
<evidence type="ECO:0000256" key="1">
    <source>
        <dbReference type="ARBA" id="ARBA00004635"/>
    </source>
</evidence>